<evidence type="ECO:0000313" key="2">
    <source>
        <dbReference type="Proteomes" id="UP000005237"/>
    </source>
</evidence>
<keyword evidence="2" id="KW-1185">Reference proteome</keyword>
<protein>
    <submittedName>
        <fullName evidence="1">Uncharacterized protein</fullName>
    </submittedName>
</protein>
<dbReference type="Proteomes" id="UP000005237">
    <property type="component" value="Unassembled WGS sequence"/>
</dbReference>
<organism evidence="1 2">
    <name type="scientific">Caenorhabditis japonica</name>
    <dbReference type="NCBI Taxonomy" id="281687"/>
    <lineage>
        <taxon>Eukaryota</taxon>
        <taxon>Metazoa</taxon>
        <taxon>Ecdysozoa</taxon>
        <taxon>Nematoda</taxon>
        <taxon>Chromadorea</taxon>
        <taxon>Rhabditida</taxon>
        <taxon>Rhabditina</taxon>
        <taxon>Rhabditomorpha</taxon>
        <taxon>Rhabditoidea</taxon>
        <taxon>Rhabditidae</taxon>
        <taxon>Peloderinae</taxon>
        <taxon>Caenorhabditis</taxon>
    </lineage>
</organism>
<proteinExistence type="predicted"/>
<reference evidence="1" key="2">
    <citation type="submission" date="2022-06" db="UniProtKB">
        <authorList>
            <consortium name="EnsemblMetazoa"/>
        </authorList>
    </citation>
    <scope>IDENTIFICATION</scope>
    <source>
        <strain evidence="1">DF5081</strain>
    </source>
</reference>
<sequence length="86" mass="10146">MSPSLSVSTSGLDCSVSLINLVWRFFLSGISKRNWLHQHHHHFSHFNAALNVVRTLLRAETKRRRDADKRAARPYTSIRHYRFSIW</sequence>
<dbReference type="EnsemblMetazoa" id="CJA34511.1">
    <property type="protein sequence ID" value="CJA34511.1"/>
    <property type="gene ID" value="WBGene00210358"/>
</dbReference>
<accession>A0A8R1IGS4</accession>
<reference evidence="2" key="1">
    <citation type="submission" date="2010-08" db="EMBL/GenBank/DDBJ databases">
        <authorList>
            <consortium name="Caenorhabditis japonica Sequencing Consortium"/>
            <person name="Wilson R.K."/>
        </authorList>
    </citation>
    <scope>NUCLEOTIDE SEQUENCE [LARGE SCALE GENOMIC DNA]</scope>
    <source>
        <strain evidence="2">DF5081</strain>
    </source>
</reference>
<dbReference type="AlphaFoldDB" id="A0A8R1IGS4"/>
<evidence type="ECO:0000313" key="1">
    <source>
        <dbReference type="EnsemblMetazoa" id="CJA34511.1"/>
    </source>
</evidence>
<name>A0A8R1IGS4_CAEJA</name>